<dbReference type="InterPro" id="IPR000847">
    <property type="entry name" value="LysR_HTH_N"/>
</dbReference>
<evidence type="ECO:0000313" key="6">
    <source>
        <dbReference type="EMBL" id="ABA88338.1"/>
    </source>
</evidence>
<dbReference type="Proteomes" id="UP000002534">
    <property type="component" value="Chromosome"/>
</dbReference>
<reference evidence="6 7" key="2">
    <citation type="journal article" date="2012" name="BMC Genomics">
        <title>The genome of Pelobacter carbinolicus reveals surprising metabolic capabilities and physiological features.</title>
        <authorList>
            <person name="Aklujkar M."/>
            <person name="Haveman S.A."/>
            <person name="Didonato R.Jr."/>
            <person name="Chertkov O."/>
            <person name="Han C.S."/>
            <person name="Land M.L."/>
            <person name="Brown P."/>
            <person name="Lovley D.R."/>
        </authorList>
    </citation>
    <scope>NUCLEOTIDE SEQUENCE [LARGE SCALE GENOMIC DNA]</scope>
    <source>
        <strain evidence="7">DSM 2380 / NBRC 103641 / GraBd1</strain>
    </source>
</reference>
<proteinExistence type="inferred from homology"/>
<dbReference type="GO" id="GO:0043565">
    <property type="term" value="F:sequence-specific DNA binding"/>
    <property type="evidence" value="ECO:0007669"/>
    <property type="project" value="TreeGrafter"/>
</dbReference>
<dbReference type="AlphaFoldDB" id="Q3A5L9"/>
<evidence type="ECO:0000256" key="3">
    <source>
        <dbReference type="ARBA" id="ARBA00023125"/>
    </source>
</evidence>
<accession>Q3A5L9</accession>
<comment type="similarity">
    <text evidence="1">Belongs to the LysR transcriptional regulatory family.</text>
</comment>
<evidence type="ECO:0000259" key="5">
    <source>
        <dbReference type="PROSITE" id="PS50931"/>
    </source>
</evidence>
<dbReference type="eggNOG" id="COG0583">
    <property type="taxonomic scope" value="Bacteria"/>
</dbReference>
<protein>
    <submittedName>
        <fullName evidence="6">Helix-turn-helix transcriptional regulator, LysR family</fullName>
    </submittedName>
</protein>
<dbReference type="GO" id="GO:0003700">
    <property type="term" value="F:DNA-binding transcription factor activity"/>
    <property type="evidence" value="ECO:0007669"/>
    <property type="project" value="InterPro"/>
</dbReference>
<dbReference type="InterPro" id="IPR058163">
    <property type="entry name" value="LysR-type_TF_proteobact-type"/>
</dbReference>
<dbReference type="HOGENOM" id="CLU_039613_2_2_7"/>
<dbReference type="SUPFAM" id="SSF46785">
    <property type="entry name" value="Winged helix' DNA-binding domain"/>
    <property type="match status" value="1"/>
</dbReference>
<dbReference type="InterPro" id="IPR036390">
    <property type="entry name" value="WH_DNA-bd_sf"/>
</dbReference>
<dbReference type="GO" id="GO:0006351">
    <property type="term" value="P:DNA-templated transcription"/>
    <property type="evidence" value="ECO:0007669"/>
    <property type="project" value="TreeGrafter"/>
</dbReference>
<evidence type="ECO:0000256" key="1">
    <source>
        <dbReference type="ARBA" id="ARBA00009437"/>
    </source>
</evidence>
<evidence type="ECO:0000256" key="4">
    <source>
        <dbReference type="ARBA" id="ARBA00023163"/>
    </source>
</evidence>
<evidence type="ECO:0000256" key="2">
    <source>
        <dbReference type="ARBA" id="ARBA00023015"/>
    </source>
</evidence>
<dbReference type="SUPFAM" id="SSF53850">
    <property type="entry name" value="Periplasmic binding protein-like II"/>
    <property type="match status" value="1"/>
</dbReference>
<organism evidence="6 7">
    <name type="scientific">Syntrophotalea carbinolica (strain DSM 2380 / NBRC 103641 / GraBd1)</name>
    <name type="common">Pelobacter carbinolicus</name>
    <dbReference type="NCBI Taxonomy" id="338963"/>
    <lineage>
        <taxon>Bacteria</taxon>
        <taxon>Pseudomonadati</taxon>
        <taxon>Thermodesulfobacteriota</taxon>
        <taxon>Desulfuromonadia</taxon>
        <taxon>Desulfuromonadales</taxon>
        <taxon>Syntrophotaleaceae</taxon>
        <taxon>Syntrophotalea</taxon>
    </lineage>
</organism>
<dbReference type="KEGG" id="pca:Pcar_1089"/>
<dbReference type="InterPro" id="IPR036388">
    <property type="entry name" value="WH-like_DNA-bd_sf"/>
</dbReference>
<feature type="domain" description="HTH lysR-type" evidence="5">
    <location>
        <begin position="1"/>
        <end position="60"/>
    </location>
</feature>
<dbReference type="STRING" id="338963.Pcar_1089"/>
<gene>
    <name evidence="6" type="ordered locus">Pcar_1089</name>
</gene>
<sequence length="300" mass="34166">MDQNWNDIRFFLALSRTTSFVSAATQLKVTHSTVSRRISALETALQTKLFVRTEKGCRLTSAGEQLLPLAEELEKAALKFQEHVPDRDNQLSGTIRIATPDGLGHCFLASRINALQSKNPLLEIELIAVPMYYSLSKREVDILITVKKPTVDRIIARRITNYRFGLFASREYLEGFPPIQKFGDLAEHRFVGYIDDLLYDQKLRFLEEYSPALKTSFRSSTIIAQMNALKAGAGIGVIPYFMAHTERDLVPVLPENYLEREFWLQVNPDSKKLARVREAIDFIVEQMLSQSHLFLSLPEG</sequence>
<dbReference type="InterPro" id="IPR005119">
    <property type="entry name" value="LysR_subst-bd"/>
</dbReference>
<keyword evidence="3" id="KW-0238">DNA-binding</keyword>
<dbReference type="PANTHER" id="PTHR30537">
    <property type="entry name" value="HTH-TYPE TRANSCRIPTIONAL REGULATOR"/>
    <property type="match status" value="1"/>
</dbReference>
<keyword evidence="4" id="KW-0804">Transcription</keyword>
<keyword evidence="2" id="KW-0805">Transcription regulation</keyword>
<dbReference type="Pfam" id="PF00126">
    <property type="entry name" value="HTH_1"/>
    <property type="match status" value="1"/>
</dbReference>
<dbReference type="PANTHER" id="PTHR30537:SF3">
    <property type="entry name" value="TRANSCRIPTIONAL REGULATORY PROTEIN"/>
    <property type="match status" value="1"/>
</dbReference>
<dbReference type="Gene3D" id="3.40.190.290">
    <property type="match status" value="1"/>
</dbReference>
<evidence type="ECO:0000313" key="7">
    <source>
        <dbReference type="Proteomes" id="UP000002534"/>
    </source>
</evidence>
<name>Q3A5L9_SYNC1</name>
<dbReference type="EMBL" id="CP000142">
    <property type="protein sequence ID" value="ABA88338.1"/>
    <property type="molecule type" value="Genomic_DNA"/>
</dbReference>
<reference evidence="7" key="1">
    <citation type="submission" date="2005-10" db="EMBL/GenBank/DDBJ databases">
        <title>Complete sequence of Pelobacter carbinolicus DSM 2380.</title>
        <authorList>
            <person name="Copeland A."/>
            <person name="Lucas S."/>
            <person name="Lapidus A."/>
            <person name="Barry K."/>
            <person name="Detter J.C."/>
            <person name="Glavina T."/>
            <person name="Hammon N."/>
            <person name="Israni S."/>
            <person name="Pitluck S."/>
            <person name="Chertkov O."/>
            <person name="Schmutz J."/>
            <person name="Larimer F."/>
            <person name="Land M."/>
            <person name="Kyrpides N."/>
            <person name="Ivanova N."/>
            <person name="Richardson P."/>
        </authorList>
    </citation>
    <scope>NUCLEOTIDE SEQUENCE [LARGE SCALE GENOMIC DNA]</scope>
    <source>
        <strain evidence="7">DSM 2380 / NBRC 103641 / GraBd1</strain>
    </source>
</reference>
<dbReference type="Pfam" id="PF03466">
    <property type="entry name" value="LysR_substrate"/>
    <property type="match status" value="1"/>
</dbReference>
<dbReference type="PROSITE" id="PS50931">
    <property type="entry name" value="HTH_LYSR"/>
    <property type="match status" value="1"/>
</dbReference>
<dbReference type="Gene3D" id="1.10.10.10">
    <property type="entry name" value="Winged helix-like DNA-binding domain superfamily/Winged helix DNA-binding domain"/>
    <property type="match status" value="1"/>
</dbReference>
<keyword evidence="7" id="KW-1185">Reference proteome</keyword>